<feature type="transmembrane region" description="Helical" evidence="1">
    <location>
        <begin position="717"/>
        <end position="737"/>
    </location>
</feature>
<keyword evidence="2" id="KW-0732">Signal</keyword>
<feature type="transmembrane region" description="Helical" evidence="1">
    <location>
        <begin position="495"/>
        <end position="524"/>
    </location>
</feature>
<feature type="transmembrane region" description="Helical" evidence="1">
    <location>
        <begin position="461"/>
        <end position="483"/>
    </location>
</feature>
<evidence type="ECO:0000313" key="3">
    <source>
        <dbReference type="EnsemblMetazoa" id="G16408.1:cds"/>
    </source>
</evidence>
<accession>A0A8W8IZT6</accession>
<feature type="chain" id="PRO_5036448133" evidence="2">
    <location>
        <begin position="22"/>
        <end position="772"/>
    </location>
</feature>
<keyword evidence="1" id="KW-0472">Membrane</keyword>
<dbReference type="Proteomes" id="UP000005408">
    <property type="component" value="Unassembled WGS sequence"/>
</dbReference>
<evidence type="ECO:0000256" key="1">
    <source>
        <dbReference type="SAM" id="Phobius"/>
    </source>
</evidence>
<dbReference type="OrthoDB" id="6130724at2759"/>
<feature type="transmembrane region" description="Helical" evidence="1">
    <location>
        <begin position="559"/>
        <end position="592"/>
    </location>
</feature>
<feature type="transmembrane region" description="Helical" evidence="1">
    <location>
        <begin position="604"/>
        <end position="620"/>
    </location>
</feature>
<dbReference type="AlphaFoldDB" id="A0A8W8IZT6"/>
<feature type="transmembrane region" description="Helical" evidence="1">
    <location>
        <begin position="389"/>
        <end position="408"/>
    </location>
</feature>
<keyword evidence="1" id="KW-1133">Transmembrane helix</keyword>
<dbReference type="OMA" id="LAYPCIN"/>
<reference evidence="3" key="1">
    <citation type="submission" date="2022-08" db="UniProtKB">
        <authorList>
            <consortium name="EnsemblMetazoa"/>
        </authorList>
    </citation>
    <scope>IDENTIFICATION</scope>
    <source>
        <strain evidence="3">05x7-T-G4-1.051#20</strain>
    </source>
</reference>
<feature type="transmembrane region" description="Helical" evidence="1">
    <location>
        <begin position="530"/>
        <end position="547"/>
    </location>
</feature>
<feature type="transmembrane region" description="Helical" evidence="1">
    <location>
        <begin position="684"/>
        <end position="705"/>
    </location>
</feature>
<evidence type="ECO:0000313" key="4">
    <source>
        <dbReference type="Proteomes" id="UP000005408"/>
    </source>
</evidence>
<proteinExistence type="predicted"/>
<feature type="transmembrane region" description="Helical" evidence="1">
    <location>
        <begin position="332"/>
        <end position="353"/>
    </location>
</feature>
<feature type="signal peptide" evidence="2">
    <location>
        <begin position="1"/>
        <end position="21"/>
    </location>
</feature>
<evidence type="ECO:0000256" key="2">
    <source>
        <dbReference type="SAM" id="SignalP"/>
    </source>
</evidence>
<feature type="transmembrane region" description="Helical" evidence="1">
    <location>
        <begin position="232"/>
        <end position="257"/>
    </location>
</feature>
<name>A0A8W8IZT6_MAGGI</name>
<sequence length="772" mass="90012">MNLHTVVMFLYLVLLMVGVTGLKSKTWLKCVDHWPETFNDTAGGCSFSVSPESVSYFSSQVRHNSYNFVHLNLHFRNTSLYWTRCVVEADKWVWTFDGVDGAMVYLTWPVEYNLLSLGLLDSHTLRDQRIVIDSHGECDLIIGTPLMTFQVMKALANMTEKLIRDSNDNVKYDSSVWCYKERIIVAQEKWFMCRYILCPFEALAYRCCGWDKNKPGNEHKIKCKTTKQQLKWFFPFILGSLAFVYSPIFVFGIVGFLHRKCSSNKRKLLKVGRGVSVEYGTFPNLAYPCINDEETLTGDFHTEEDVIFYNPMKLGSIFECFKRNTCRVPKTFFRCLFLLACLSVLVIKLLIYNYMVKEFVVESVRQTVPMGFLSILAKTKLQRHNYLPWFYGPVPALVLFVLSSLLFICLPHDLAAFLSNGLLEENNGISISPLTSDIKIKTKYGSLPSVYHVNGYKKMKLIMTSQILMLLNMKFWKYCLLIYRARWYSFLKRKYGLSYALCLLIFPIYFIVCLVEMLLCLLYFGCPVLFFFVTCIRAYCGSVLTIYSQRFPVFKIFKLVLTVIVFAFLLVLLYLFSIIFVDSFIFISQVLTYTYTGLFANPDFSYGYIILAITVAMYIFESINSIHSTYDDLFIDVKIVCIKLEEEKKYPEMQLTYSFDEFIGISRKLFYYVIQTTRPFRKEIFVSLLKIGLIASVLYVSVVLLSDFQDFRRMSDLMQTAVTIFLCLLPKIIKSVCQVNETKWMMHRSLELKNAVHYYCRREMKKKRESNL</sequence>
<keyword evidence="4" id="KW-1185">Reference proteome</keyword>
<organism evidence="3 4">
    <name type="scientific">Magallana gigas</name>
    <name type="common">Pacific oyster</name>
    <name type="synonym">Crassostrea gigas</name>
    <dbReference type="NCBI Taxonomy" id="29159"/>
    <lineage>
        <taxon>Eukaryota</taxon>
        <taxon>Metazoa</taxon>
        <taxon>Spiralia</taxon>
        <taxon>Lophotrochozoa</taxon>
        <taxon>Mollusca</taxon>
        <taxon>Bivalvia</taxon>
        <taxon>Autobranchia</taxon>
        <taxon>Pteriomorphia</taxon>
        <taxon>Ostreida</taxon>
        <taxon>Ostreoidea</taxon>
        <taxon>Ostreidae</taxon>
        <taxon>Magallana</taxon>
    </lineage>
</organism>
<dbReference type="EnsemblMetazoa" id="G16408.1">
    <property type="protein sequence ID" value="G16408.1:cds"/>
    <property type="gene ID" value="G16408"/>
</dbReference>
<keyword evidence="1" id="KW-0812">Transmembrane</keyword>
<protein>
    <submittedName>
        <fullName evidence="3">Uncharacterized protein</fullName>
    </submittedName>
</protein>